<reference evidence="1 2" key="1">
    <citation type="submission" date="2020-03" db="EMBL/GenBank/DDBJ databases">
        <title>Complete genome sequence of Orbus sp. IPMB12 (BCRC 80908).</title>
        <authorList>
            <person name="Lo W.-S."/>
            <person name="Chang T.-H."/>
            <person name="Kuo C.-H."/>
        </authorList>
    </citation>
    <scope>NUCLEOTIDE SEQUENCE [LARGE SCALE GENOMIC DNA]</scope>
    <source>
        <strain evidence="1 2">IPMB12</strain>
    </source>
</reference>
<dbReference type="AlphaFoldDB" id="A0A6G9IB67"/>
<keyword evidence="2" id="KW-1185">Reference proteome</keyword>
<sequence>MIKKLSNITLNHTRIEIDGRDSMIRVAGELLHAALAFDERYILLFITDNCQFEETLFIYLLDTQQNKIVDEADIYRMYSPGYFENLNIISDNTVSFEFMIEGVWTLTLYKTPKTAISHLSTVLPFQSVKRPFALSRYFNIKRSRG</sequence>
<dbReference type="Proteomes" id="UP000501168">
    <property type="component" value="Chromosome"/>
</dbReference>
<dbReference type="EMBL" id="CP050253">
    <property type="protein sequence ID" value="QIQ21478.1"/>
    <property type="molecule type" value="Genomic_DNA"/>
</dbReference>
<organism evidence="1 2">
    <name type="scientific">Zophobihabitans entericus</name>
    <dbReference type="NCBI Taxonomy" id="1635327"/>
    <lineage>
        <taxon>Bacteria</taxon>
        <taxon>Pseudomonadati</taxon>
        <taxon>Pseudomonadota</taxon>
        <taxon>Gammaproteobacteria</taxon>
        <taxon>Orbales</taxon>
        <taxon>Orbaceae</taxon>
        <taxon>Zophobihabitans</taxon>
    </lineage>
</organism>
<evidence type="ECO:0000313" key="1">
    <source>
        <dbReference type="EMBL" id="QIQ21478.1"/>
    </source>
</evidence>
<evidence type="ECO:0000313" key="2">
    <source>
        <dbReference type="Proteomes" id="UP000501168"/>
    </source>
</evidence>
<protein>
    <submittedName>
        <fullName evidence="1">Uncharacterized protein</fullName>
    </submittedName>
</protein>
<dbReference type="InParanoid" id="A0A6G9IB67"/>
<accession>A0A6G9IB67</accession>
<proteinExistence type="predicted"/>
<dbReference type="RefSeq" id="WP_166916332.1">
    <property type="nucleotide sequence ID" value="NZ_CP050253.1"/>
</dbReference>
<dbReference type="KEGG" id="orb:IPMB12_07145"/>
<name>A0A6G9IB67_9GAMM</name>
<gene>
    <name evidence="1" type="ORF">IPMB12_07145</name>
</gene>